<dbReference type="InterPro" id="IPR025110">
    <property type="entry name" value="AMP-bd_C"/>
</dbReference>
<accession>A0A9D4T6G7</accession>
<dbReference type="InterPro" id="IPR000873">
    <property type="entry name" value="AMP-dep_synth/lig_dom"/>
</dbReference>
<evidence type="ECO:0000259" key="4">
    <source>
        <dbReference type="Pfam" id="PF13193"/>
    </source>
</evidence>
<evidence type="ECO:0000259" key="3">
    <source>
        <dbReference type="Pfam" id="PF00501"/>
    </source>
</evidence>
<dbReference type="GO" id="GO:0005777">
    <property type="term" value="C:peroxisome"/>
    <property type="evidence" value="ECO:0007669"/>
    <property type="project" value="UniProtKB-SubCell"/>
</dbReference>
<dbReference type="InterPro" id="IPR045851">
    <property type="entry name" value="AMP-bd_C_sf"/>
</dbReference>
<protein>
    <submittedName>
        <fullName evidence="5">Uncharacterized protein</fullName>
    </submittedName>
</protein>
<sequence>MRLTRGEFFSQLRRFAAGFQAHGIGLGDRICVHVDNSVENMVALFSITFTGASVLLSNPVLNESFADLNSDDFEEVHIDDPKGTTLALFYSSGTTGHAKGMEISHYSLVANLYMTKVLVSYQPGDVLLAWYPITYASGFMFIPVAASTGATCVIVQPGLTFEQFVYYVKKYKFIDLDTGEKVGPRQYGELYFRDIMYYDEDGRVYFVDRMKDMIKCLDQQVSSIELEGLLQSHPSVADAAVVGVPKTKYGDAPAAFVVLRVPSSESPELAAELKEHVASKTEKFKHLYGGLVFVDRLPRNTNGKVIKHQLRLMYERSKAY</sequence>
<dbReference type="Proteomes" id="UP000821837">
    <property type="component" value="Chromosome 11"/>
</dbReference>
<feature type="domain" description="AMP-binding enzyme C-terminal" evidence="4">
    <location>
        <begin position="225"/>
        <end position="304"/>
    </location>
</feature>
<proteinExistence type="predicted"/>
<comment type="subcellular location">
    <subcellularLocation>
        <location evidence="1">Peroxisome</location>
    </subcellularLocation>
</comment>
<keyword evidence="6" id="KW-1185">Reference proteome</keyword>
<dbReference type="PANTHER" id="PTHR24096">
    <property type="entry name" value="LONG-CHAIN-FATTY-ACID--COA LIGASE"/>
    <property type="match status" value="1"/>
</dbReference>
<dbReference type="VEuPathDB" id="VectorBase:RSAN_027128"/>
<comment type="caution">
    <text evidence="5">The sequence shown here is derived from an EMBL/GenBank/DDBJ whole genome shotgun (WGS) entry which is preliminary data.</text>
</comment>
<evidence type="ECO:0000313" key="6">
    <source>
        <dbReference type="Proteomes" id="UP000821837"/>
    </source>
</evidence>
<dbReference type="Gene3D" id="3.40.50.12780">
    <property type="entry name" value="N-terminal domain of ligase-like"/>
    <property type="match status" value="1"/>
</dbReference>
<reference evidence="5" key="2">
    <citation type="submission" date="2021-09" db="EMBL/GenBank/DDBJ databases">
        <authorList>
            <person name="Jia N."/>
            <person name="Wang J."/>
            <person name="Shi W."/>
            <person name="Du L."/>
            <person name="Sun Y."/>
            <person name="Zhan W."/>
            <person name="Jiang J."/>
            <person name="Wang Q."/>
            <person name="Zhang B."/>
            <person name="Ji P."/>
            <person name="Sakyi L.B."/>
            <person name="Cui X."/>
            <person name="Yuan T."/>
            <person name="Jiang B."/>
            <person name="Yang W."/>
            <person name="Lam T.T.-Y."/>
            <person name="Chang Q."/>
            <person name="Ding S."/>
            <person name="Wang X."/>
            <person name="Zhu J."/>
            <person name="Ruan X."/>
            <person name="Zhao L."/>
            <person name="Wei J."/>
            <person name="Que T."/>
            <person name="Du C."/>
            <person name="Cheng J."/>
            <person name="Dai P."/>
            <person name="Han X."/>
            <person name="Huang E."/>
            <person name="Gao Y."/>
            <person name="Liu J."/>
            <person name="Shao H."/>
            <person name="Ye R."/>
            <person name="Li L."/>
            <person name="Wei W."/>
            <person name="Wang X."/>
            <person name="Wang C."/>
            <person name="Huo Q."/>
            <person name="Li W."/>
            <person name="Guo W."/>
            <person name="Chen H."/>
            <person name="Chen S."/>
            <person name="Zhou L."/>
            <person name="Zhou L."/>
            <person name="Ni X."/>
            <person name="Tian J."/>
            <person name="Zhou Y."/>
            <person name="Sheng Y."/>
            <person name="Liu T."/>
            <person name="Pan Y."/>
            <person name="Xia L."/>
            <person name="Li J."/>
            <person name="Zhao F."/>
            <person name="Cao W."/>
        </authorList>
    </citation>
    <scope>NUCLEOTIDE SEQUENCE</scope>
    <source>
        <strain evidence="5">Rsan-2018</strain>
        <tissue evidence="5">Larvae</tissue>
    </source>
</reference>
<dbReference type="InterPro" id="IPR020845">
    <property type="entry name" value="AMP-binding_CS"/>
</dbReference>
<evidence type="ECO:0000313" key="5">
    <source>
        <dbReference type="EMBL" id="KAH7973308.1"/>
    </source>
</evidence>
<organism evidence="5 6">
    <name type="scientific">Rhipicephalus sanguineus</name>
    <name type="common">Brown dog tick</name>
    <name type="synonym">Ixodes sanguineus</name>
    <dbReference type="NCBI Taxonomy" id="34632"/>
    <lineage>
        <taxon>Eukaryota</taxon>
        <taxon>Metazoa</taxon>
        <taxon>Ecdysozoa</taxon>
        <taxon>Arthropoda</taxon>
        <taxon>Chelicerata</taxon>
        <taxon>Arachnida</taxon>
        <taxon>Acari</taxon>
        <taxon>Parasitiformes</taxon>
        <taxon>Ixodida</taxon>
        <taxon>Ixodoidea</taxon>
        <taxon>Ixodidae</taxon>
        <taxon>Rhipicephalinae</taxon>
        <taxon>Rhipicephalus</taxon>
        <taxon>Rhipicephalus</taxon>
    </lineage>
</organism>
<feature type="domain" description="AMP-dependent synthetase/ligase" evidence="3">
    <location>
        <begin position="80"/>
        <end position="172"/>
    </location>
</feature>
<gene>
    <name evidence="5" type="ORF">HPB52_024116</name>
</gene>
<evidence type="ECO:0000256" key="2">
    <source>
        <dbReference type="ARBA" id="ARBA00023140"/>
    </source>
</evidence>
<dbReference type="AlphaFoldDB" id="A0A9D4T6G7"/>
<reference evidence="5" key="1">
    <citation type="journal article" date="2020" name="Cell">
        <title>Large-Scale Comparative Analyses of Tick Genomes Elucidate Their Genetic Diversity and Vector Capacities.</title>
        <authorList>
            <consortium name="Tick Genome and Microbiome Consortium (TIGMIC)"/>
            <person name="Jia N."/>
            <person name="Wang J."/>
            <person name="Shi W."/>
            <person name="Du L."/>
            <person name="Sun Y."/>
            <person name="Zhan W."/>
            <person name="Jiang J.F."/>
            <person name="Wang Q."/>
            <person name="Zhang B."/>
            <person name="Ji P."/>
            <person name="Bell-Sakyi L."/>
            <person name="Cui X.M."/>
            <person name="Yuan T.T."/>
            <person name="Jiang B.G."/>
            <person name="Yang W.F."/>
            <person name="Lam T.T."/>
            <person name="Chang Q.C."/>
            <person name="Ding S.J."/>
            <person name="Wang X.J."/>
            <person name="Zhu J.G."/>
            <person name="Ruan X.D."/>
            <person name="Zhao L."/>
            <person name="Wei J.T."/>
            <person name="Ye R.Z."/>
            <person name="Que T.C."/>
            <person name="Du C.H."/>
            <person name="Zhou Y.H."/>
            <person name="Cheng J.X."/>
            <person name="Dai P.F."/>
            <person name="Guo W.B."/>
            <person name="Han X.H."/>
            <person name="Huang E.J."/>
            <person name="Li L.F."/>
            <person name="Wei W."/>
            <person name="Gao Y.C."/>
            <person name="Liu J.Z."/>
            <person name="Shao H.Z."/>
            <person name="Wang X."/>
            <person name="Wang C.C."/>
            <person name="Yang T.C."/>
            <person name="Huo Q.B."/>
            <person name="Li W."/>
            <person name="Chen H.Y."/>
            <person name="Chen S.E."/>
            <person name="Zhou L.G."/>
            <person name="Ni X.B."/>
            <person name="Tian J.H."/>
            <person name="Sheng Y."/>
            <person name="Liu T."/>
            <person name="Pan Y.S."/>
            <person name="Xia L.Y."/>
            <person name="Li J."/>
            <person name="Zhao F."/>
            <person name="Cao W.C."/>
        </authorList>
    </citation>
    <scope>NUCLEOTIDE SEQUENCE</scope>
    <source>
        <strain evidence="5">Rsan-2018</strain>
    </source>
</reference>
<dbReference type="Pfam" id="PF00501">
    <property type="entry name" value="AMP-binding"/>
    <property type="match status" value="1"/>
</dbReference>
<dbReference type="Gene3D" id="3.30.300.30">
    <property type="match status" value="1"/>
</dbReference>
<dbReference type="SUPFAM" id="SSF56801">
    <property type="entry name" value="Acetyl-CoA synthetase-like"/>
    <property type="match status" value="1"/>
</dbReference>
<name>A0A9D4T6G7_RHISA</name>
<dbReference type="GO" id="GO:0016405">
    <property type="term" value="F:CoA-ligase activity"/>
    <property type="evidence" value="ECO:0007669"/>
    <property type="project" value="TreeGrafter"/>
</dbReference>
<evidence type="ECO:0000256" key="1">
    <source>
        <dbReference type="ARBA" id="ARBA00004275"/>
    </source>
</evidence>
<dbReference type="Pfam" id="PF13193">
    <property type="entry name" value="AMP-binding_C"/>
    <property type="match status" value="1"/>
</dbReference>
<dbReference type="Gene3D" id="3.40.50.980">
    <property type="match status" value="1"/>
</dbReference>
<dbReference type="InterPro" id="IPR042099">
    <property type="entry name" value="ANL_N_sf"/>
</dbReference>
<keyword evidence="2" id="KW-0576">Peroxisome</keyword>
<dbReference type="PROSITE" id="PS00455">
    <property type="entry name" value="AMP_BINDING"/>
    <property type="match status" value="1"/>
</dbReference>
<dbReference type="PANTHER" id="PTHR24096:SF422">
    <property type="entry name" value="BCDNA.GH02901"/>
    <property type="match status" value="1"/>
</dbReference>
<dbReference type="EMBL" id="JABSTV010001247">
    <property type="protein sequence ID" value="KAH7973308.1"/>
    <property type="molecule type" value="Genomic_DNA"/>
</dbReference>